<evidence type="ECO:0000313" key="5">
    <source>
        <dbReference type="Proteomes" id="UP000265930"/>
    </source>
</evidence>
<dbReference type="AlphaFoldDB" id="A0A1V4IK97"/>
<dbReference type="RefSeq" id="WP_079440565.1">
    <property type="nucleotide sequence ID" value="NZ_JBLZIA010000003.1"/>
</dbReference>
<dbReference type="Proteomes" id="UP000265930">
    <property type="component" value="Unassembled WGS sequence"/>
</dbReference>
<keyword evidence="4" id="KW-1185">Reference proteome</keyword>
<dbReference type="SUPFAM" id="SSF82171">
    <property type="entry name" value="DPP6 N-terminal domain-like"/>
    <property type="match status" value="1"/>
</dbReference>
<dbReference type="STRING" id="225345.CLCHR_29380"/>
<comment type="caution">
    <text evidence="2">The sequence shown here is derived from an EMBL/GenBank/DDBJ whole genome shotgun (WGS) entry which is preliminary data.</text>
</comment>
<evidence type="ECO:0000313" key="2">
    <source>
        <dbReference type="EMBL" id="OPJ60452.1"/>
    </source>
</evidence>
<dbReference type="OrthoDB" id="1952449at2"/>
<keyword evidence="1" id="KW-0812">Transmembrane</keyword>
<evidence type="ECO:0000313" key="4">
    <source>
        <dbReference type="Proteomes" id="UP000191056"/>
    </source>
</evidence>
<keyword evidence="1" id="KW-0472">Membrane</keyword>
<organism evidence="2 4">
    <name type="scientific">Clostridium chromiireducens</name>
    <dbReference type="NCBI Taxonomy" id="225345"/>
    <lineage>
        <taxon>Bacteria</taxon>
        <taxon>Bacillati</taxon>
        <taxon>Bacillota</taxon>
        <taxon>Clostridia</taxon>
        <taxon>Eubacteriales</taxon>
        <taxon>Clostridiaceae</taxon>
        <taxon>Clostridium</taxon>
    </lineage>
</organism>
<keyword evidence="1" id="KW-1133">Transmembrane helix</keyword>
<dbReference type="EMBL" id="MZGT01000039">
    <property type="protein sequence ID" value="OPJ60452.1"/>
    <property type="molecule type" value="Genomic_DNA"/>
</dbReference>
<name>A0A1V4IK97_9CLOT</name>
<protein>
    <submittedName>
        <fullName evidence="2">Uncharacterized protein</fullName>
    </submittedName>
</protein>
<gene>
    <name evidence="2" type="ORF">CLCHR_29380</name>
    <name evidence="3" type="ORF">D2A34_08800</name>
</gene>
<accession>A0A1V4IK97</accession>
<reference evidence="3 5" key="2">
    <citation type="submission" date="2018-08" db="EMBL/GenBank/DDBJ databases">
        <title>Genome of Clostridium chromiireducens C1, DSM12136.</title>
        <authorList>
            <person name="Xing M."/>
            <person name="Wei Y."/>
            <person name="Ang E.L."/>
            <person name="Zhao H."/>
            <person name="Zhang Y."/>
        </authorList>
    </citation>
    <scope>NUCLEOTIDE SEQUENCE [LARGE SCALE GENOMIC DNA]</scope>
    <source>
        <strain evidence="3 5">C1</strain>
    </source>
</reference>
<sequence length="273" mass="31099">MGRPSIFSREYEKRMKRRRRNIIIFFLVVVLAMSGIAIKFAYNPIDYTNIKKNIQAWIDSDTTNTSEKTEAEKKEITNDDTINKEPIKEEPQKPVEEYINVTLISGNAAKAIYINDSKIGKAFKTLDTTDSGVSFDISQSGKQMIVTDTNSIITLYNVDDGTSRVVSKDQYISTSGSVFTKEATLKAQPEYLWNFSPKFVNEDKIIFVTNRPYFGKSATKQYLWITDVKTNEDKILWELAGVSIQIGEKEEKGIKVTVDGKIYYIDVNGNYIQ</sequence>
<feature type="transmembrane region" description="Helical" evidence="1">
    <location>
        <begin position="21"/>
        <end position="42"/>
    </location>
</feature>
<evidence type="ECO:0000313" key="3">
    <source>
        <dbReference type="EMBL" id="RII35295.1"/>
    </source>
</evidence>
<reference evidence="2 4" key="1">
    <citation type="submission" date="2017-03" db="EMBL/GenBank/DDBJ databases">
        <title>Genome sequence of Clostridium chromiireducens DSM 23318.</title>
        <authorList>
            <person name="Poehlein A."/>
            <person name="Daniel R."/>
        </authorList>
    </citation>
    <scope>NUCLEOTIDE SEQUENCE [LARGE SCALE GENOMIC DNA]</scope>
    <source>
        <strain evidence="2 4">DSM 23318</strain>
    </source>
</reference>
<dbReference type="Proteomes" id="UP000191056">
    <property type="component" value="Unassembled WGS sequence"/>
</dbReference>
<proteinExistence type="predicted"/>
<evidence type="ECO:0000256" key="1">
    <source>
        <dbReference type="SAM" id="Phobius"/>
    </source>
</evidence>
<dbReference type="EMBL" id="QXDJ01000002">
    <property type="protein sequence ID" value="RII35295.1"/>
    <property type="molecule type" value="Genomic_DNA"/>
</dbReference>